<evidence type="ECO:0000256" key="1">
    <source>
        <dbReference type="ARBA" id="ARBA00023242"/>
    </source>
</evidence>
<dbReference type="GO" id="GO:0005634">
    <property type="term" value="C:nucleus"/>
    <property type="evidence" value="ECO:0007669"/>
    <property type="project" value="TreeGrafter"/>
</dbReference>
<dbReference type="GO" id="GO:0000981">
    <property type="term" value="F:DNA-binding transcription factor activity, RNA polymerase II-specific"/>
    <property type="evidence" value="ECO:0007669"/>
    <property type="project" value="InterPro"/>
</dbReference>
<dbReference type="RefSeq" id="XP_056053481.1">
    <property type="nucleotide sequence ID" value="XM_056196318.1"/>
</dbReference>
<accession>A0A9W8QB64</accession>
<sequence>MPVPRNTPVEKRRVKTGCVACRQRRRKCDEKKPHCTNCESRKKACKYASAPDPQSGTYAEITFVDSRRSPTKPLPDAEARSVPLGQPSNITRSIVSWRQPASQPTTHHHVAPSTWGSYFDVESAEASQREIALLRQFRYRIAPWLEAGDPDSQFGVAMMQMAQVHEPSSHA</sequence>
<dbReference type="GeneID" id="80896502"/>
<dbReference type="InterPro" id="IPR036864">
    <property type="entry name" value="Zn2-C6_fun-type_DNA-bd_sf"/>
</dbReference>
<dbReference type="KEGG" id="amus:LMH87_009343"/>
<dbReference type="AlphaFoldDB" id="A0A9W8QB64"/>
<dbReference type="Gene3D" id="4.10.240.10">
    <property type="entry name" value="Zn(2)-C6 fungal-type DNA-binding domain"/>
    <property type="match status" value="1"/>
</dbReference>
<dbReference type="PANTHER" id="PTHR37534">
    <property type="entry name" value="TRANSCRIPTIONAL ACTIVATOR PROTEIN UGA3"/>
    <property type="match status" value="1"/>
</dbReference>
<dbReference type="Pfam" id="PF00172">
    <property type="entry name" value="Zn_clus"/>
    <property type="match status" value="1"/>
</dbReference>
<evidence type="ECO:0000259" key="3">
    <source>
        <dbReference type="PROSITE" id="PS50048"/>
    </source>
</evidence>
<dbReference type="GO" id="GO:0008270">
    <property type="term" value="F:zinc ion binding"/>
    <property type="evidence" value="ECO:0007669"/>
    <property type="project" value="InterPro"/>
</dbReference>
<dbReference type="PROSITE" id="PS50048">
    <property type="entry name" value="ZN2_CY6_FUNGAL_2"/>
    <property type="match status" value="1"/>
</dbReference>
<dbReference type="GO" id="GO:0000976">
    <property type="term" value="F:transcription cis-regulatory region binding"/>
    <property type="evidence" value="ECO:0007669"/>
    <property type="project" value="TreeGrafter"/>
</dbReference>
<organism evidence="4 5">
    <name type="scientific">Akanthomyces muscarius</name>
    <name type="common">Entomopathogenic fungus</name>
    <name type="synonym">Lecanicillium muscarium</name>
    <dbReference type="NCBI Taxonomy" id="2231603"/>
    <lineage>
        <taxon>Eukaryota</taxon>
        <taxon>Fungi</taxon>
        <taxon>Dikarya</taxon>
        <taxon>Ascomycota</taxon>
        <taxon>Pezizomycotina</taxon>
        <taxon>Sordariomycetes</taxon>
        <taxon>Hypocreomycetidae</taxon>
        <taxon>Hypocreales</taxon>
        <taxon>Cordycipitaceae</taxon>
        <taxon>Akanthomyces</taxon>
    </lineage>
</organism>
<keyword evidence="1" id="KW-0539">Nucleus</keyword>
<dbReference type="Proteomes" id="UP001144673">
    <property type="component" value="Chromosome 5"/>
</dbReference>
<proteinExistence type="predicted"/>
<protein>
    <recommendedName>
        <fullName evidence="3">Zn(2)-C6 fungal-type domain-containing protein</fullName>
    </recommendedName>
</protein>
<evidence type="ECO:0000313" key="5">
    <source>
        <dbReference type="Proteomes" id="UP001144673"/>
    </source>
</evidence>
<dbReference type="PROSITE" id="PS00463">
    <property type="entry name" value="ZN2_CY6_FUNGAL_1"/>
    <property type="match status" value="1"/>
</dbReference>
<name>A0A9W8QB64_AKAMU</name>
<evidence type="ECO:0000313" key="4">
    <source>
        <dbReference type="EMBL" id="KAJ4152823.1"/>
    </source>
</evidence>
<dbReference type="GO" id="GO:0045944">
    <property type="term" value="P:positive regulation of transcription by RNA polymerase II"/>
    <property type="evidence" value="ECO:0007669"/>
    <property type="project" value="TreeGrafter"/>
</dbReference>
<dbReference type="SUPFAM" id="SSF57701">
    <property type="entry name" value="Zn2/Cys6 DNA-binding domain"/>
    <property type="match status" value="1"/>
</dbReference>
<reference evidence="4" key="1">
    <citation type="journal article" date="2023" name="Access Microbiol">
        <title>De-novo genome assembly for Akanthomyces muscarius, a biocontrol agent of insect agricultural pests.</title>
        <authorList>
            <person name="Erdos Z."/>
            <person name="Studholme D.J."/>
            <person name="Raymond B."/>
            <person name="Sharma M."/>
        </authorList>
    </citation>
    <scope>NUCLEOTIDE SEQUENCE</scope>
    <source>
        <strain evidence="4">Ve6</strain>
    </source>
</reference>
<gene>
    <name evidence="4" type="ORF">LMH87_009343</name>
</gene>
<comment type="caution">
    <text evidence="4">The sequence shown here is derived from an EMBL/GenBank/DDBJ whole genome shotgun (WGS) entry which is preliminary data.</text>
</comment>
<dbReference type="SMART" id="SM00066">
    <property type="entry name" value="GAL4"/>
    <property type="match status" value="1"/>
</dbReference>
<dbReference type="PANTHER" id="PTHR37534:SF2">
    <property type="entry name" value="N-ACETYLTRANSFERASE DOMAIN-CONTAINING PROTEIN"/>
    <property type="match status" value="1"/>
</dbReference>
<dbReference type="CDD" id="cd00067">
    <property type="entry name" value="GAL4"/>
    <property type="match status" value="1"/>
</dbReference>
<feature type="domain" description="Zn(2)-C6 fungal-type" evidence="3">
    <location>
        <begin position="17"/>
        <end position="47"/>
    </location>
</feature>
<keyword evidence="5" id="KW-1185">Reference proteome</keyword>
<dbReference type="EMBL" id="JAJHUN010000008">
    <property type="protein sequence ID" value="KAJ4152823.1"/>
    <property type="molecule type" value="Genomic_DNA"/>
</dbReference>
<evidence type="ECO:0000256" key="2">
    <source>
        <dbReference type="SAM" id="MobiDB-lite"/>
    </source>
</evidence>
<dbReference type="InterPro" id="IPR001138">
    <property type="entry name" value="Zn2Cys6_DnaBD"/>
</dbReference>
<feature type="region of interest" description="Disordered" evidence="2">
    <location>
        <begin position="67"/>
        <end position="87"/>
    </location>
</feature>